<feature type="region of interest" description="Disordered" evidence="1">
    <location>
        <begin position="96"/>
        <end position="126"/>
    </location>
</feature>
<gene>
    <name evidence="3" type="ORF">RSET0789_LOCUS81</name>
</gene>
<dbReference type="EMBL" id="HBEI01000105">
    <property type="protein sequence ID" value="CAD8350004.1"/>
    <property type="molecule type" value="Transcribed_RNA"/>
</dbReference>
<evidence type="ECO:0000256" key="2">
    <source>
        <dbReference type="SAM" id="SignalP"/>
    </source>
</evidence>
<name>A0A7S0FBF9_9STRA</name>
<keyword evidence="2" id="KW-0732">Signal</keyword>
<evidence type="ECO:0008006" key="4">
    <source>
        <dbReference type="Google" id="ProtNLM"/>
    </source>
</evidence>
<feature type="compositionally biased region" description="Basic and acidic residues" evidence="1">
    <location>
        <begin position="96"/>
        <end position="109"/>
    </location>
</feature>
<accession>A0A7S0FBF9</accession>
<dbReference type="AlphaFoldDB" id="A0A7S0FBF9"/>
<feature type="signal peptide" evidence="2">
    <location>
        <begin position="1"/>
        <end position="19"/>
    </location>
</feature>
<protein>
    <recommendedName>
        <fullName evidence="4">Ig-like domain-containing protein</fullName>
    </recommendedName>
</protein>
<sequence>MKLYYLLLAFFNYFDSTSSFTTTTTTSRLISRSIFSSNHNTKIFSEIKSSPKDRDEIECYVVNDVDVKVNGDSPEIVCTSEPEEYAWFNGIEPESMKKTDRMSEGKTECVEGSSPRGIPEWECKSD</sequence>
<evidence type="ECO:0000256" key="1">
    <source>
        <dbReference type="SAM" id="MobiDB-lite"/>
    </source>
</evidence>
<reference evidence="3" key="1">
    <citation type="submission" date="2021-01" db="EMBL/GenBank/DDBJ databases">
        <authorList>
            <person name="Corre E."/>
            <person name="Pelletier E."/>
            <person name="Niang G."/>
            <person name="Scheremetjew M."/>
            <person name="Finn R."/>
            <person name="Kale V."/>
            <person name="Holt S."/>
            <person name="Cochrane G."/>
            <person name="Meng A."/>
            <person name="Brown T."/>
            <person name="Cohen L."/>
        </authorList>
    </citation>
    <scope>NUCLEOTIDE SEQUENCE</scope>
    <source>
        <strain evidence="3">CCMP 1694</strain>
    </source>
</reference>
<proteinExistence type="predicted"/>
<evidence type="ECO:0000313" key="3">
    <source>
        <dbReference type="EMBL" id="CAD8350004.1"/>
    </source>
</evidence>
<feature type="chain" id="PRO_5030926021" description="Ig-like domain-containing protein" evidence="2">
    <location>
        <begin position="20"/>
        <end position="126"/>
    </location>
</feature>
<organism evidence="3">
    <name type="scientific">Sundstroemia setigera</name>
    <dbReference type="NCBI Taxonomy" id="3005"/>
    <lineage>
        <taxon>Eukaryota</taxon>
        <taxon>Sar</taxon>
        <taxon>Stramenopiles</taxon>
        <taxon>Ochrophyta</taxon>
        <taxon>Bacillariophyta</taxon>
        <taxon>Coscinodiscophyceae</taxon>
        <taxon>Rhizosoleniophycidae</taxon>
        <taxon>Rhizosoleniales</taxon>
        <taxon>Rhizosoleniaceae</taxon>
        <taxon>Sundstroemia</taxon>
    </lineage>
</organism>